<protein>
    <submittedName>
        <fullName evidence="1">Uncharacterized protein</fullName>
    </submittedName>
</protein>
<gene>
    <name evidence="1" type="ORF">DIATSA_LOCUS13722</name>
</gene>
<keyword evidence="2" id="KW-1185">Reference proteome</keyword>
<name>A0A9N9RGY7_9NEOP</name>
<reference evidence="1" key="1">
    <citation type="submission" date="2021-12" db="EMBL/GenBank/DDBJ databases">
        <authorList>
            <person name="King R."/>
        </authorList>
    </citation>
    <scope>NUCLEOTIDE SEQUENCE</scope>
</reference>
<sequence>MQLQTPIKAPLELLDISNCKIIVLPNWGILPHLTHYNISHNPLSTLEPSHFAPMCKLEKVDITNAIDKNSKSVLLRRKSLEFLMGPINGAKQLIYSFRATKRPAGRG</sequence>
<accession>A0A9N9RGY7</accession>
<evidence type="ECO:0000313" key="1">
    <source>
        <dbReference type="EMBL" id="CAG9796534.1"/>
    </source>
</evidence>
<organism evidence="1 2">
    <name type="scientific">Diatraea saccharalis</name>
    <name type="common">sugarcane borer</name>
    <dbReference type="NCBI Taxonomy" id="40085"/>
    <lineage>
        <taxon>Eukaryota</taxon>
        <taxon>Metazoa</taxon>
        <taxon>Ecdysozoa</taxon>
        <taxon>Arthropoda</taxon>
        <taxon>Hexapoda</taxon>
        <taxon>Insecta</taxon>
        <taxon>Pterygota</taxon>
        <taxon>Neoptera</taxon>
        <taxon>Endopterygota</taxon>
        <taxon>Lepidoptera</taxon>
        <taxon>Glossata</taxon>
        <taxon>Ditrysia</taxon>
        <taxon>Pyraloidea</taxon>
        <taxon>Crambidae</taxon>
        <taxon>Crambinae</taxon>
        <taxon>Diatraea</taxon>
    </lineage>
</organism>
<dbReference type="Proteomes" id="UP001153714">
    <property type="component" value="Chromosome 9"/>
</dbReference>
<dbReference type="EMBL" id="OU893340">
    <property type="protein sequence ID" value="CAG9796534.1"/>
    <property type="molecule type" value="Genomic_DNA"/>
</dbReference>
<dbReference type="InterPro" id="IPR032675">
    <property type="entry name" value="LRR_dom_sf"/>
</dbReference>
<dbReference type="SUPFAM" id="SSF52058">
    <property type="entry name" value="L domain-like"/>
    <property type="match status" value="1"/>
</dbReference>
<reference evidence="1" key="2">
    <citation type="submission" date="2022-10" db="EMBL/GenBank/DDBJ databases">
        <authorList>
            <consortium name="ENA_rothamsted_submissions"/>
            <consortium name="culmorum"/>
            <person name="King R."/>
        </authorList>
    </citation>
    <scope>NUCLEOTIDE SEQUENCE</scope>
</reference>
<dbReference type="Gene3D" id="3.80.10.10">
    <property type="entry name" value="Ribonuclease Inhibitor"/>
    <property type="match status" value="1"/>
</dbReference>
<evidence type="ECO:0000313" key="2">
    <source>
        <dbReference type="Proteomes" id="UP001153714"/>
    </source>
</evidence>
<dbReference type="AlphaFoldDB" id="A0A9N9RGY7"/>
<proteinExistence type="predicted"/>
<dbReference type="OrthoDB" id="694479at2759"/>